<protein>
    <submittedName>
        <fullName evidence="1">Uncharacterized protein</fullName>
    </submittedName>
</protein>
<organism evidence="1 2">
    <name type="scientific">Sulfobacillus harzensis</name>
    <dbReference type="NCBI Taxonomy" id="2729629"/>
    <lineage>
        <taxon>Bacteria</taxon>
        <taxon>Bacillati</taxon>
        <taxon>Bacillota</taxon>
        <taxon>Clostridia</taxon>
        <taxon>Eubacteriales</taxon>
        <taxon>Clostridiales Family XVII. Incertae Sedis</taxon>
        <taxon>Sulfobacillus</taxon>
    </lineage>
</organism>
<gene>
    <name evidence="1" type="ORF">HIJ39_14125</name>
</gene>
<keyword evidence="2" id="KW-1185">Reference proteome</keyword>
<dbReference type="EMBL" id="JABBVZ010000053">
    <property type="protein sequence ID" value="NMP23480.1"/>
    <property type="molecule type" value="Genomic_DNA"/>
</dbReference>
<sequence length="247" mass="27087">MNRWRWGGRIIIGGLLAGPLVVSGLRRSPTEGQALKRHGAATQVMKAYQADAAAMWSPQWVADGVPVRLRQQRLAPSIVADPANPRLTWWFWPQVQDGQVWFGVGRGRGVAWHGVSVRDMAQMSTLPQPVRATAQWVTTLESGRGPMPGMRTEPAGAFMADMGSVTGVTGWEAAMESQPRTIVVTWGLTRPHGTGLRFITLWHWLPRLGWQCTLGVLQNEPTVQLANGGMPHGVPSRLPGWAISPKR</sequence>
<evidence type="ECO:0000313" key="2">
    <source>
        <dbReference type="Proteomes" id="UP000533476"/>
    </source>
</evidence>
<comment type="caution">
    <text evidence="1">The sequence shown here is derived from an EMBL/GenBank/DDBJ whole genome shotgun (WGS) entry which is preliminary data.</text>
</comment>
<reference evidence="1 2" key="1">
    <citation type="submission" date="2020-04" db="EMBL/GenBank/DDBJ databases">
        <authorList>
            <person name="Zhang R."/>
            <person name="Schippers A."/>
        </authorList>
    </citation>
    <scope>NUCLEOTIDE SEQUENCE [LARGE SCALE GENOMIC DNA]</scope>
    <source>
        <strain evidence="1 2">DSM 109850</strain>
    </source>
</reference>
<dbReference type="RefSeq" id="WP_169100793.1">
    <property type="nucleotide sequence ID" value="NZ_JABBVZ010000053.1"/>
</dbReference>
<accession>A0A7Y0Q3K2</accession>
<evidence type="ECO:0000313" key="1">
    <source>
        <dbReference type="EMBL" id="NMP23480.1"/>
    </source>
</evidence>
<name>A0A7Y0Q3K2_9FIRM</name>
<dbReference type="Proteomes" id="UP000533476">
    <property type="component" value="Unassembled WGS sequence"/>
</dbReference>
<proteinExistence type="predicted"/>
<dbReference type="AlphaFoldDB" id="A0A7Y0Q3K2"/>